<dbReference type="OrthoDB" id="8118055at2759"/>
<evidence type="ECO:0000256" key="7">
    <source>
        <dbReference type="ARBA" id="ARBA00022837"/>
    </source>
</evidence>
<keyword evidence="5" id="KW-0479">Metal-binding</keyword>
<evidence type="ECO:0000256" key="2">
    <source>
        <dbReference type="ARBA" id="ARBA00004922"/>
    </source>
</evidence>
<dbReference type="GO" id="GO:0004571">
    <property type="term" value="F:mannosyl-oligosaccharide 1,2-alpha-mannosidase activity"/>
    <property type="evidence" value="ECO:0000318"/>
    <property type="project" value="GO_Central"/>
</dbReference>
<dbReference type="GO" id="GO:0005509">
    <property type="term" value="F:calcium ion binding"/>
    <property type="evidence" value="ECO:0007669"/>
    <property type="project" value="InterPro"/>
</dbReference>
<protein>
    <recommendedName>
        <fullName evidence="4">mannosyl-oligosaccharide 1,2-alpha-mannosidase</fullName>
        <ecNumber evidence="4">3.2.1.113</ecNumber>
    </recommendedName>
</protein>
<dbReference type="InParanoid" id="A2FHY9"/>
<evidence type="ECO:0000256" key="5">
    <source>
        <dbReference type="ARBA" id="ARBA00022723"/>
    </source>
</evidence>
<dbReference type="GO" id="GO:0036503">
    <property type="term" value="P:ERAD pathway"/>
    <property type="evidence" value="ECO:0000318"/>
    <property type="project" value="GO_Central"/>
</dbReference>
<dbReference type="Pfam" id="PF01532">
    <property type="entry name" value="Glyco_hydro_47"/>
    <property type="match status" value="1"/>
</dbReference>
<sequence length="431" mass="50775">MTSLNFEVSEFQGYLFSTKLIDSDPRQNSAKQFFPSKFIINFTKIRSYPAKLEQIKDFYKESSHNILNEYNKTDDSKMRRKIVHILSSLCVLDLKEELQQFKNIIFSQNFVPDGHVSVDDFVPDIVGNLISAYQLTDDKSFLLKAKEYADFIMPFTTECHFFTINNDNGNPKGEPCHHSKIKPKYSVFPCEFINLSILLDDPKYMQHTMRKFKKVLREYSKELGWKQQYDYLDKLVKGYHLIGDSGQHFMNLYLKYMNDVRPARSPASFVDQYRNNFVAGTIIMGTVKINEKMIEDRNLSRYIMKQIVENLDKPGYGDSEAYFNALISLFALYRLEPSQEYRDLAWKSFEKIKSMTADEFTLKALMFIYLIHSDSDFFSLDDYIFNEHGVPFKIIKEIDMKKWGPFIEYRGYTADDLEKRYSDLADLSKYF</sequence>
<dbReference type="PANTHER" id="PTHR11742">
    <property type="entry name" value="MANNOSYL-OLIGOSACCHARIDE ALPHA-1,2-MANNOSIDASE-RELATED"/>
    <property type="match status" value="1"/>
</dbReference>
<reference evidence="11" key="1">
    <citation type="submission" date="2006-10" db="EMBL/GenBank/DDBJ databases">
        <authorList>
            <person name="Amadeo P."/>
            <person name="Zhao Q."/>
            <person name="Wortman J."/>
            <person name="Fraser-Liggett C."/>
            <person name="Carlton J."/>
        </authorList>
    </citation>
    <scope>NUCLEOTIDE SEQUENCE</scope>
    <source>
        <strain evidence="11">G3</strain>
    </source>
</reference>
<dbReference type="InterPro" id="IPR012341">
    <property type="entry name" value="6hp_glycosidase-like_sf"/>
</dbReference>
<dbReference type="AlphaFoldDB" id="A2FHY9"/>
<dbReference type="STRING" id="5722.A2FHY9"/>
<dbReference type="RefSeq" id="XP_001308392.1">
    <property type="nucleotide sequence ID" value="XM_001308391.1"/>
</dbReference>
<evidence type="ECO:0000256" key="4">
    <source>
        <dbReference type="ARBA" id="ARBA00012238"/>
    </source>
</evidence>
<dbReference type="Gene3D" id="1.50.10.10">
    <property type="match status" value="2"/>
</dbReference>
<evidence type="ECO:0000256" key="9">
    <source>
        <dbReference type="ARBA" id="ARBA00047669"/>
    </source>
</evidence>
<keyword evidence="12" id="KW-1185">Reference proteome</keyword>
<organism evidence="11 12">
    <name type="scientific">Trichomonas vaginalis (strain ATCC PRA-98 / G3)</name>
    <dbReference type="NCBI Taxonomy" id="412133"/>
    <lineage>
        <taxon>Eukaryota</taxon>
        <taxon>Metamonada</taxon>
        <taxon>Parabasalia</taxon>
        <taxon>Trichomonadida</taxon>
        <taxon>Trichomonadidae</taxon>
        <taxon>Trichomonas</taxon>
    </lineage>
</organism>
<dbReference type="InterPro" id="IPR001382">
    <property type="entry name" value="Glyco_hydro_47"/>
</dbReference>
<dbReference type="EMBL" id="DS113804">
    <property type="protein sequence ID" value="EAX95462.1"/>
    <property type="molecule type" value="Genomic_DNA"/>
</dbReference>
<dbReference type="VEuPathDB" id="TrichDB:TVAG_059860"/>
<evidence type="ECO:0000256" key="3">
    <source>
        <dbReference type="ARBA" id="ARBA00007658"/>
    </source>
</evidence>
<dbReference type="InterPro" id="IPR036026">
    <property type="entry name" value="Seven-hairpin_glycosidases"/>
</dbReference>
<evidence type="ECO:0000256" key="6">
    <source>
        <dbReference type="ARBA" id="ARBA00022801"/>
    </source>
</evidence>
<evidence type="ECO:0000256" key="1">
    <source>
        <dbReference type="ARBA" id="ARBA00001913"/>
    </source>
</evidence>
<dbReference type="SMR" id="A2FHY9"/>
<evidence type="ECO:0000313" key="11">
    <source>
        <dbReference type="EMBL" id="EAX95462.1"/>
    </source>
</evidence>
<accession>A2FHY9</accession>
<comment type="catalytic activity">
    <reaction evidence="10">
        <text>N(4)-(alpha-D-Man-(1-&gt;2)-alpha-D-Man-(1-&gt;2)-alpha-D-Man-(1-&gt;3)-[alpha-D-Man-(1-&gt;2)-alpha-D-Man-(1-&gt;3)-[alpha-D-Man-(1-&gt;2)-alpha-D-Man-(1-&gt;6)]-alpha-D-Man-(1-&gt;6)]-beta-D-Man-(1-&gt;4)-beta-D-GlcNAc-(1-&gt;4)-beta-D-GlcNAc)-L-asparaginyl-[protein] (N-glucan mannose isomer 9A1,2,3B1,2,3) + 4 H2O = N(4)-(alpha-D-Man-(1-&gt;3)-[alpha-D-Man-(1-&gt;3)-[alpha-D-Man-(1-&gt;6)]-alpha-D-Man-(1-&gt;6)]-beta-D-Man-(1-&gt;4)-beta-D-GlcNAc-(1-&gt;4)-beta-D-GlcNAc)-L-asparaginyl-[protein] (N-glucan mannose isomer 5A1,2) + 4 beta-D-mannose</text>
        <dbReference type="Rhea" id="RHEA:56008"/>
        <dbReference type="Rhea" id="RHEA-COMP:14356"/>
        <dbReference type="Rhea" id="RHEA-COMP:14367"/>
        <dbReference type="ChEBI" id="CHEBI:15377"/>
        <dbReference type="ChEBI" id="CHEBI:28563"/>
        <dbReference type="ChEBI" id="CHEBI:59087"/>
        <dbReference type="ChEBI" id="CHEBI:139493"/>
        <dbReference type="EC" id="3.2.1.113"/>
    </reaction>
</comment>
<gene>
    <name evidence="11" type="ORF">TVAG_059860</name>
</gene>
<proteinExistence type="inferred from homology"/>
<dbReference type="EC" id="3.2.1.113" evidence="4"/>
<dbReference type="GO" id="GO:0005783">
    <property type="term" value="C:endoplasmic reticulum"/>
    <property type="evidence" value="ECO:0000318"/>
    <property type="project" value="GO_Central"/>
</dbReference>
<evidence type="ECO:0000256" key="8">
    <source>
        <dbReference type="ARBA" id="ARBA00023157"/>
    </source>
</evidence>
<keyword evidence="8" id="KW-1015">Disulfide bond</keyword>
<name>A2FHY9_TRIV3</name>
<dbReference type="SUPFAM" id="SSF48225">
    <property type="entry name" value="Seven-hairpin glycosidases"/>
    <property type="match status" value="1"/>
</dbReference>
<dbReference type="eggNOG" id="KOG2204">
    <property type="taxonomic scope" value="Eukaryota"/>
</dbReference>
<comment type="similarity">
    <text evidence="3">Belongs to the glycosyl hydrolase 47 family.</text>
</comment>
<dbReference type="GO" id="GO:0016020">
    <property type="term" value="C:membrane"/>
    <property type="evidence" value="ECO:0000318"/>
    <property type="project" value="GO_Central"/>
</dbReference>
<reference evidence="11" key="2">
    <citation type="journal article" date="2007" name="Science">
        <title>Draft genome sequence of the sexually transmitted pathogen Trichomonas vaginalis.</title>
        <authorList>
            <person name="Carlton J.M."/>
            <person name="Hirt R.P."/>
            <person name="Silva J.C."/>
            <person name="Delcher A.L."/>
            <person name="Schatz M."/>
            <person name="Zhao Q."/>
            <person name="Wortman J.R."/>
            <person name="Bidwell S.L."/>
            <person name="Alsmark U.C.M."/>
            <person name="Besteiro S."/>
            <person name="Sicheritz-Ponten T."/>
            <person name="Noel C.J."/>
            <person name="Dacks J.B."/>
            <person name="Foster P.G."/>
            <person name="Simillion C."/>
            <person name="Van de Peer Y."/>
            <person name="Miranda-Saavedra D."/>
            <person name="Barton G.J."/>
            <person name="Westrop G.D."/>
            <person name="Mueller S."/>
            <person name="Dessi D."/>
            <person name="Fiori P.L."/>
            <person name="Ren Q."/>
            <person name="Paulsen I."/>
            <person name="Zhang H."/>
            <person name="Bastida-Corcuera F.D."/>
            <person name="Simoes-Barbosa A."/>
            <person name="Brown M.T."/>
            <person name="Hayes R.D."/>
            <person name="Mukherjee M."/>
            <person name="Okumura C.Y."/>
            <person name="Schneider R."/>
            <person name="Smith A.J."/>
            <person name="Vanacova S."/>
            <person name="Villalvazo M."/>
            <person name="Haas B.J."/>
            <person name="Pertea M."/>
            <person name="Feldblyum T.V."/>
            <person name="Utterback T.R."/>
            <person name="Shu C.L."/>
            <person name="Osoegawa K."/>
            <person name="de Jong P.J."/>
            <person name="Hrdy I."/>
            <person name="Horvathova L."/>
            <person name="Zubacova Z."/>
            <person name="Dolezal P."/>
            <person name="Malik S.B."/>
            <person name="Logsdon J.M. Jr."/>
            <person name="Henze K."/>
            <person name="Gupta A."/>
            <person name="Wang C.C."/>
            <person name="Dunne R.L."/>
            <person name="Upcroft J.A."/>
            <person name="Upcroft P."/>
            <person name="White O."/>
            <person name="Salzberg S.L."/>
            <person name="Tang P."/>
            <person name="Chiu C.-H."/>
            <person name="Lee Y.-S."/>
            <person name="Embley T.M."/>
            <person name="Coombs G.H."/>
            <person name="Mottram J.C."/>
            <person name="Tachezy J."/>
            <person name="Fraser-Liggett C.M."/>
            <person name="Johnson P.J."/>
        </authorList>
    </citation>
    <scope>NUCLEOTIDE SEQUENCE [LARGE SCALE GENOMIC DNA]</scope>
    <source>
        <strain evidence="11">G3</strain>
    </source>
</reference>
<dbReference type="InterPro" id="IPR050749">
    <property type="entry name" value="Glycosyl_Hydrolase_47"/>
</dbReference>
<keyword evidence="7" id="KW-0106">Calcium</keyword>
<dbReference type="PANTHER" id="PTHR11742:SF55">
    <property type="entry name" value="ENDOPLASMIC RETICULUM MANNOSYL-OLIGOSACCHARIDE 1,2-ALPHA-MANNOSIDASE"/>
    <property type="match status" value="1"/>
</dbReference>
<evidence type="ECO:0000313" key="12">
    <source>
        <dbReference type="Proteomes" id="UP000001542"/>
    </source>
</evidence>
<comment type="pathway">
    <text evidence="2">Protein modification; protein glycosylation.</text>
</comment>
<dbReference type="Proteomes" id="UP000001542">
    <property type="component" value="Unassembled WGS sequence"/>
</dbReference>
<dbReference type="KEGG" id="tva:4753219"/>
<evidence type="ECO:0000256" key="10">
    <source>
        <dbReference type="ARBA" id="ARBA00048605"/>
    </source>
</evidence>
<dbReference type="VEuPathDB" id="TrichDB:TVAGG3_0442860"/>
<dbReference type="GO" id="GO:0005975">
    <property type="term" value="P:carbohydrate metabolic process"/>
    <property type="evidence" value="ECO:0007669"/>
    <property type="project" value="InterPro"/>
</dbReference>
<keyword evidence="6" id="KW-0378">Hydrolase</keyword>
<comment type="catalytic activity">
    <reaction evidence="9">
        <text>N(4)-(alpha-D-Man-(1-&gt;2)-alpha-D-Man-(1-&gt;2)-alpha-D-Man-(1-&gt;3)-[alpha-D-Man-(1-&gt;3)-[alpha-D-Man-(1-&gt;2)-alpha-D-Man-(1-&gt;6)]-alpha-D-Man-(1-&gt;6)]-beta-D-Man-(1-&gt;4)-beta-D-GlcNAc-(1-&gt;4)-beta-D-GlcNAc)-L-asparaginyl-[protein] (N-glucan mannose isomer 8A1,2,3B1,3) + 3 H2O = N(4)-(alpha-D-Man-(1-&gt;3)-[alpha-D-Man-(1-&gt;3)-[alpha-D-Man-(1-&gt;6)]-alpha-D-Man-(1-&gt;6)]-beta-D-Man-(1-&gt;4)-beta-D-GlcNAc-(1-&gt;4)-beta-D-GlcNAc)-L-asparaginyl-[protein] (N-glucan mannose isomer 5A1,2) + 3 beta-D-mannose</text>
        <dbReference type="Rhea" id="RHEA:56028"/>
        <dbReference type="Rhea" id="RHEA-COMP:14358"/>
        <dbReference type="Rhea" id="RHEA-COMP:14367"/>
        <dbReference type="ChEBI" id="CHEBI:15377"/>
        <dbReference type="ChEBI" id="CHEBI:28563"/>
        <dbReference type="ChEBI" id="CHEBI:59087"/>
        <dbReference type="ChEBI" id="CHEBI:60628"/>
        <dbReference type="EC" id="3.2.1.113"/>
    </reaction>
</comment>
<comment type="cofactor">
    <cofactor evidence="1">
        <name>Ca(2+)</name>
        <dbReference type="ChEBI" id="CHEBI:29108"/>
    </cofactor>
</comment>